<proteinExistence type="predicted"/>
<reference evidence="1" key="1">
    <citation type="submission" date="2014-09" db="EMBL/GenBank/DDBJ databases">
        <authorList>
            <person name="Magalhaes I.L.F."/>
            <person name="Oliveira U."/>
            <person name="Santos F.R."/>
            <person name="Vidigal T.H.D.A."/>
            <person name="Brescovit A.D."/>
            <person name="Santos A.J."/>
        </authorList>
    </citation>
    <scope>NUCLEOTIDE SEQUENCE</scope>
    <source>
        <tissue evidence="1">Shoot tissue taken approximately 20 cm above the soil surface</tissue>
    </source>
</reference>
<sequence>MRNITERIFLCCLLTYRLL</sequence>
<organism evidence="1">
    <name type="scientific">Arundo donax</name>
    <name type="common">Giant reed</name>
    <name type="synonym">Donax arundinaceus</name>
    <dbReference type="NCBI Taxonomy" id="35708"/>
    <lineage>
        <taxon>Eukaryota</taxon>
        <taxon>Viridiplantae</taxon>
        <taxon>Streptophyta</taxon>
        <taxon>Embryophyta</taxon>
        <taxon>Tracheophyta</taxon>
        <taxon>Spermatophyta</taxon>
        <taxon>Magnoliopsida</taxon>
        <taxon>Liliopsida</taxon>
        <taxon>Poales</taxon>
        <taxon>Poaceae</taxon>
        <taxon>PACMAD clade</taxon>
        <taxon>Arundinoideae</taxon>
        <taxon>Arundineae</taxon>
        <taxon>Arundo</taxon>
    </lineage>
</organism>
<dbReference type="EMBL" id="GBRH01264369">
    <property type="protein sequence ID" value="JAD33526.1"/>
    <property type="molecule type" value="Transcribed_RNA"/>
</dbReference>
<protein>
    <submittedName>
        <fullName evidence="1">Uncharacterized protein</fullName>
    </submittedName>
</protein>
<evidence type="ECO:0000313" key="1">
    <source>
        <dbReference type="EMBL" id="JAD33526.1"/>
    </source>
</evidence>
<accession>A0A0A8Z3Z6</accession>
<reference evidence="1" key="2">
    <citation type="journal article" date="2015" name="Data Brief">
        <title>Shoot transcriptome of the giant reed, Arundo donax.</title>
        <authorList>
            <person name="Barrero R.A."/>
            <person name="Guerrero F.D."/>
            <person name="Moolhuijzen P."/>
            <person name="Goolsby J.A."/>
            <person name="Tidwell J."/>
            <person name="Bellgard S.E."/>
            <person name="Bellgard M.I."/>
        </authorList>
    </citation>
    <scope>NUCLEOTIDE SEQUENCE</scope>
    <source>
        <tissue evidence="1">Shoot tissue taken approximately 20 cm above the soil surface</tissue>
    </source>
</reference>
<name>A0A0A8Z3Z6_ARUDO</name>
<dbReference type="AlphaFoldDB" id="A0A0A8Z3Z6"/>